<organism evidence="1 2">
    <name type="scientific">Cichorium intybus</name>
    <name type="common">Chicory</name>
    <dbReference type="NCBI Taxonomy" id="13427"/>
    <lineage>
        <taxon>Eukaryota</taxon>
        <taxon>Viridiplantae</taxon>
        <taxon>Streptophyta</taxon>
        <taxon>Embryophyta</taxon>
        <taxon>Tracheophyta</taxon>
        <taxon>Spermatophyta</taxon>
        <taxon>Magnoliopsida</taxon>
        <taxon>eudicotyledons</taxon>
        <taxon>Gunneridae</taxon>
        <taxon>Pentapetalae</taxon>
        <taxon>asterids</taxon>
        <taxon>campanulids</taxon>
        <taxon>Asterales</taxon>
        <taxon>Asteraceae</taxon>
        <taxon>Cichorioideae</taxon>
        <taxon>Cichorieae</taxon>
        <taxon>Cichoriinae</taxon>
        <taxon>Cichorium</taxon>
    </lineage>
</organism>
<comment type="caution">
    <text evidence="1">The sequence shown here is derived from an EMBL/GenBank/DDBJ whole genome shotgun (WGS) entry which is preliminary data.</text>
</comment>
<reference evidence="2" key="1">
    <citation type="journal article" date="2022" name="Mol. Ecol. Resour.">
        <title>The genomes of chicory, endive, great burdock and yacon provide insights into Asteraceae palaeo-polyploidization history and plant inulin production.</title>
        <authorList>
            <person name="Fan W."/>
            <person name="Wang S."/>
            <person name="Wang H."/>
            <person name="Wang A."/>
            <person name="Jiang F."/>
            <person name="Liu H."/>
            <person name="Zhao H."/>
            <person name="Xu D."/>
            <person name="Zhang Y."/>
        </authorList>
    </citation>
    <scope>NUCLEOTIDE SEQUENCE [LARGE SCALE GENOMIC DNA]</scope>
    <source>
        <strain evidence="2">cv. Punajuju</strain>
    </source>
</reference>
<evidence type="ECO:0000313" key="1">
    <source>
        <dbReference type="EMBL" id="KAI3790122.1"/>
    </source>
</evidence>
<evidence type="ECO:0000313" key="2">
    <source>
        <dbReference type="Proteomes" id="UP001055811"/>
    </source>
</evidence>
<name>A0ACB9H565_CICIN</name>
<proteinExistence type="predicted"/>
<sequence>MSTTTSPSKTTHITTAAAKTTPTTTTSTTFPTSTTSTKTSITNRLILQLRGKAAKRSISSNPSLKKKSDIRSQTHHRYIWTGKNICRDYKGFICDIVPDLNQKGIVSVNFNNYNFNDKDLTLINLLLGLKDLDFFHANSNNFTGKDLHVKMKDEWCK</sequence>
<gene>
    <name evidence="1" type="ORF">L2E82_02938</name>
</gene>
<reference evidence="1 2" key="2">
    <citation type="journal article" date="2022" name="Mol. Ecol. Resour.">
        <title>The genomes of chicory, endive, great burdock and yacon provide insights into Asteraceae paleo-polyploidization history and plant inulin production.</title>
        <authorList>
            <person name="Fan W."/>
            <person name="Wang S."/>
            <person name="Wang H."/>
            <person name="Wang A."/>
            <person name="Jiang F."/>
            <person name="Liu H."/>
            <person name="Zhao H."/>
            <person name="Xu D."/>
            <person name="Zhang Y."/>
        </authorList>
    </citation>
    <scope>NUCLEOTIDE SEQUENCE [LARGE SCALE GENOMIC DNA]</scope>
    <source>
        <strain evidence="2">cv. Punajuju</strain>
        <tissue evidence="1">Leaves</tissue>
    </source>
</reference>
<keyword evidence="2" id="KW-1185">Reference proteome</keyword>
<accession>A0ACB9H565</accession>
<dbReference type="Proteomes" id="UP001055811">
    <property type="component" value="Linkage Group LG01"/>
</dbReference>
<protein>
    <submittedName>
        <fullName evidence="1">Uncharacterized protein</fullName>
    </submittedName>
</protein>
<dbReference type="EMBL" id="CM042009">
    <property type="protein sequence ID" value="KAI3790122.1"/>
    <property type="molecule type" value="Genomic_DNA"/>
</dbReference>